<gene>
    <name evidence="13" type="ORF">GDO54_013315</name>
</gene>
<evidence type="ECO:0000259" key="12">
    <source>
        <dbReference type="PROSITE" id="PS50262"/>
    </source>
</evidence>
<evidence type="ECO:0000256" key="3">
    <source>
        <dbReference type="ARBA" id="ARBA00022692"/>
    </source>
</evidence>
<dbReference type="PROSITE" id="PS00237">
    <property type="entry name" value="G_PROTEIN_RECEP_F1_1"/>
    <property type="match status" value="1"/>
</dbReference>
<dbReference type="PROSITE" id="PS50262">
    <property type="entry name" value="G_PROTEIN_RECEP_F1_2"/>
    <property type="match status" value="1"/>
</dbReference>
<keyword evidence="14" id="KW-1185">Reference proteome</keyword>
<evidence type="ECO:0000256" key="4">
    <source>
        <dbReference type="ARBA" id="ARBA00022725"/>
    </source>
</evidence>
<dbReference type="PRINTS" id="PR00237">
    <property type="entry name" value="GPCRRHODOPSN"/>
</dbReference>
<feature type="transmembrane region" description="Helical" evidence="11">
    <location>
        <begin position="25"/>
        <end position="48"/>
    </location>
</feature>
<feature type="transmembrane region" description="Helical" evidence="11">
    <location>
        <begin position="60"/>
        <end position="78"/>
    </location>
</feature>
<feature type="transmembrane region" description="Helical" evidence="11">
    <location>
        <begin position="141"/>
        <end position="162"/>
    </location>
</feature>
<keyword evidence="3 10" id="KW-0812">Transmembrane</keyword>
<keyword evidence="2 11" id="KW-1003">Cell membrane</keyword>
<dbReference type="PRINTS" id="PR00245">
    <property type="entry name" value="OLFACTORYR"/>
</dbReference>
<dbReference type="Proteomes" id="UP001181693">
    <property type="component" value="Unassembled WGS sequence"/>
</dbReference>
<keyword evidence="6 10" id="KW-0297">G-protein coupled receptor</keyword>
<feature type="transmembrane region" description="Helical" evidence="11">
    <location>
        <begin position="98"/>
        <end position="120"/>
    </location>
</feature>
<dbReference type="SUPFAM" id="SSF81321">
    <property type="entry name" value="Family A G protein-coupled receptor-like"/>
    <property type="match status" value="1"/>
</dbReference>
<evidence type="ECO:0000256" key="9">
    <source>
        <dbReference type="ARBA" id="ARBA00023224"/>
    </source>
</evidence>
<dbReference type="GO" id="GO:0005886">
    <property type="term" value="C:plasma membrane"/>
    <property type="evidence" value="ECO:0007669"/>
    <property type="project" value="UniProtKB-SubCell"/>
</dbReference>
<reference evidence="13" key="1">
    <citation type="thesis" date="2020" institute="ProQuest LLC" country="789 East Eisenhower Parkway, Ann Arbor, MI, USA">
        <title>Comparative Genomics and Chromosome Evolution.</title>
        <authorList>
            <person name="Mudd A.B."/>
        </authorList>
    </citation>
    <scope>NUCLEOTIDE SEQUENCE</scope>
    <source>
        <strain evidence="13">1538</strain>
        <tissue evidence="13">Blood</tissue>
    </source>
</reference>
<keyword evidence="4 11" id="KW-0552">Olfaction</keyword>
<dbReference type="InterPro" id="IPR000276">
    <property type="entry name" value="GPCR_Rhodpsn"/>
</dbReference>
<dbReference type="InterPro" id="IPR050516">
    <property type="entry name" value="Olfactory_GPCR"/>
</dbReference>
<feature type="transmembrane region" description="Helical" evidence="11">
    <location>
        <begin position="235"/>
        <end position="260"/>
    </location>
</feature>
<dbReference type="FunFam" id="1.20.1070.10:FF:000003">
    <property type="entry name" value="Olfactory receptor"/>
    <property type="match status" value="1"/>
</dbReference>
<keyword evidence="11" id="KW-0716">Sensory transduction</keyword>
<accession>A0AAV2ZUX8</accession>
<dbReference type="GO" id="GO:0004930">
    <property type="term" value="F:G protein-coupled receptor activity"/>
    <property type="evidence" value="ECO:0007669"/>
    <property type="project" value="UniProtKB-KW"/>
</dbReference>
<feature type="transmembrane region" description="Helical" evidence="11">
    <location>
        <begin position="197"/>
        <end position="223"/>
    </location>
</feature>
<evidence type="ECO:0000256" key="2">
    <source>
        <dbReference type="ARBA" id="ARBA00022475"/>
    </source>
</evidence>
<dbReference type="AlphaFoldDB" id="A0AAV2ZUX8"/>
<evidence type="ECO:0000256" key="1">
    <source>
        <dbReference type="ARBA" id="ARBA00004651"/>
    </source>
</evidence>
<dbReference type="InterPro" id="IPR000725">
    <property type="entry name" value="Olfact_rcpt"/>
</dbReference>
<evidence type="ECO:0000256" key="7">
    <source>
        <dbReference type="ARBA" id="ARBA00023136"/>
    </source>
</evidence>
<evidence type="ECO:0000313" key="14">
    <source>
        <dbReference type="Proteomes" id="UP001181693"/>
    </source>
</evidence>
<protein>
    <recommendedName>
        <fullName evidence="11">Olfactory receptor</fullName>
    </recommendedName>
</protein>
<organism evidence="13 14">
    <name type="scientific">Pyxicephalus adspersus</name>
    <name type="common">African bullfrog</name>
    <dbReference type="NCBI Taxonomy" id="30357"/>
    <lineage>
        <taxon>Eukaryota</taxon>
        <taxon>Metazoa</taxon>
        <taxon>Chordata</taxon>
        <taxon>Craniata</taxon>
        <taxon>Vertebrata</taxon>
        <taxon>Euteleostomi</taxon>
        <taxon>Amphibia</taxon>
        <taxon>Batrachia</taxon>
        <taxon>Anura</taxon>
        <taxon>Neobatrachia</taxon>
        <taxon>Ranoidea</taxon>
        <taxon>Pyxicephalidae</taxon>
        <taxon>Pyxicephalinae</taxon>
        <taxon>Pyxicephalus</taxon>
    </lineage>
</organism>
<sequence length="292" mass="32881">MSVVNQSSVQEFILCGFTEEPNLQILLFALFLLVYIFTIFGNISIMGITKVDPSLNTPMYFFLHHLSFSDLCYSSVITPEMLANFLRQQKSISLVGCAIQMSIFVTFGAMECFLLGIMAYDRYYAICSPFLYSAAMNRLNCIKLVAAGYVGSVINSLVHTIGTFSLRFCKSNIIKHFYCDIPPLLNLSCSDTTINQLLLVIFGILTSWFTLIIIIISYGYIITTIIKIRSNQGRLKVFSTCASHFTAVIMFYGALFFMYFRPANTFSVGQDSVASIFYTIMIPMLNPVIYSL</sequence>
<keyword evidence="9 10" id="KW-0807">Transducer</keyword>
<comment type="caution">
    <text evidence="13">The sequence shown here is derived from an EMBL/GenBank/DDBJ whole genome shotgun (WGS) entry which is preliminary data.</text>
</comment>
<feature type="domain" description="G-protein coupled receptors family 1 profile" evidence="12">
    <location>
        <begin position="41"/>
        <end position="290"/>
    </location>
</feature>
<dbReference type="Gene3D" id="1.20.1070.10">
    <property type="entry name" value="Rhodopsin 7-helix transmembrane proteins"/>
    <property type="match status" value="1"/>
</dbReference>
<dbReference type="PANTHER" id="PTHR26452">
    <property type="entry name" value="OLFACTORY RECEPTOR"/>
    <property type="match status" value="1"/>
</dbReference>
<dbReference type="EMBL" id="DYDO01000006">
    <property type="protein sequence ID" value="DBA22276.1"/>
    <property type="molecule type" value="Genomic_DNA"/>
</dbReference>
<evidence type="ECO:0000256" key="10">
    <source>
        <dbReference type="RuleBase" id="RU000688"/>
    </source>
</evidence>
<keyword evidence="8 10" id="KW-0675">Receptor</keyword>
<dbReference type="GO" id="GO:0004984">
    <property type="term" value="F:olfactory receptor activity"/>
    <property type="evidence" value="ECO:0007669"/>
    <property type="project" value="InterPro"/>
</dbReference>
<comment type="subcellular location">
    <subcellularLocation>
        <location evidence="1 11">Cell membrane</location>
        <topology evidence="1 11">Multi-pass membrane protein</topology>
    </subcellularLocation>
</comment>
<keyword evidence="7 11" id="KW-0472">Membrane</keyword>
<feature type="transmembrane region" description="Helical" evidence="11">
    <location>
        <begin position="272"/>
        <end position="290"/>
    </location>
</feature>
<proteinExistence type="inferred from homology"/>
<evidence type="ECO:0000256" key="11">
    <source>
        <dbReference type="RuleBase" id="RU363047"/>
    </source>
</evidence>
<evidence type="ECO:0000256" key="8">
    <source>
        <dbReference type="ARBA" id="ARBA00023170"/>
    </source>
</evidence>
<evidence type="ECO:0000256" key="5">
    <source>
        <dbReference type="ARBA" id="ARBA00022989"/>
    </source>
</evidence>
<comment type="similarity">
    <text evidence="10">Belongs to the G-protein coupled receptor 1 family.</text>
</comment>
<dbReference type="InterPro" id="IPR017452">
    <property type="entry name" value="GPCR_Rhodpsn_7TM"/>
</dbReference>
<name>A0AAV2ZUX8_PYXAD</name>
<keyword evidence="5 11" id="KW-1133">Transmembrane helix</keyword>
<evidence type="ECO:0000256" key="6">
    <source>
        <dbReference type="ARBA" id="ARBA00023040"/>
    </source>
</evidence>
<dbReference type="Pfam" id="PF13853">
    <property type="entry name" value="7tm_4"/>
    <property type="match status" value="1"/>
</dbReference>
<evidence type="ECO:0000313" key="13">
    <source>
        <dbReference type="EMBL" id="DBA22276.1"/>
    </source>
</evidence>